<dbReference type="EMBL" id="VRYN01000001">
    <property type="protein sequence ID" value="TYO81706.1"/>
    <property type="molecule type" value="Genomic_DNA"/>
</dbReference>
<evidence type="ECO:0000313" key="4">
    <source>
        <dbReference type="Proteomes" id="UP000296216"/>
    </source>
</evidence>
<protein>
    <submittedName>
        <fullName evidence="2">Uncharacterized protein</fullName>
    </submittedName>
</protein>
<feature type="transmembrane region" description="Helical" evidence="1">
    <location>
        <begin position="13"/>
        <end position="30"/>
    </location>
</feature>
<sequence>MMGILEVLDPPKAVLPLIALIGLVPVVARYRTESRWFVVGYGLLAVATLATNLENIVLGDVLNGTEHALGLMGSGIAFLVAGYYRRQTILDPQSDDAATGDAAPAAEGDDQ</sequence>
<proteinExistence type="predicted"/>
<evidence type="ECO:0000313" key="2">
    <source>
        <dbReference type="EMBL" id="QCC45440.1"/>
    </source>
</evidence>
<name>A0A4D6GUB1_HALS9</name>
<keyword evidence="1" id="KW-0472">Membrane</keyword>
<dbReference type="RefSeq" id="WP_010903267.1">
    <property type="nucleotide sequence ID" value="NZ_VRYN01000001.1"/>
</dbReference>
<gene>
    <name evidence="3" type="ORF">APQ99_00216</name>
    <name evidence="2" type="ORF">HBSAL_08970</name>
</gene>
<dbReference type="Proteomes" id="UP000323075">
    <property type="component" value="Unassembled WGS sequence"/>
</dbReference>
<keyword evidence="1" id="KW-0812">Transmembrane</keyword>
<accession>A0A4D6GUB1</accession>
<dbReference type="Proteomes" id="UP000296216">
    <property type="component" value="Chromosome"/>
</dbReference>
<evidence type="ECO:0000313" key="5">
    <source>
        <dbReference type="Proteomes" id="UP000323075"/>
    </source>
</evidence>
<keyword evidence="1" id="KW-1133">Transmembrane helix</keyword>
<reference evidence="3 5" key="2">
    <citation type="submission" date="2019-07" db="EMBL/GenBank/DDBJ databases">
        <title>Genomic Encyclopedia of Archaeal and Bacterial Type Strains, Phase II (KMG-II): from individual species to whole genera.</title>
        <authorList>
            <person name="Goeker M."/>
        </authorList>
    </citation>
    <scope>NUCLEOTIDE SEQUENCE [LARGE SCALE GENOMIC DNA]</scope>
    <source>
        <strain evidence="3 5">DSM 3754</strain>
    </source>
</reference>
<dbReference type="GeneID" id="68694386"/>
<organism evidence="2 4">
    <name type="scientific">Halobacterium salinarum (strain ATCC 33171 / DSM 3754 / JCM 8978 / NBRC 102687 / NCIMB 764 / 91-R6)</name>
    <dbReference type="NCBI Taxonomy" id="2597657"/>
    <lineage>
        <taxon>Archaea</taxon>
        <taxon>Methanobacteriati</taxon>
        <taxon>Methanobacteriota</taxon>
        <taxon>Stenosarchaea group</taxon>
        <taxon>Halobacteria</taxon>
        <taxon>Halobacteriales</taxon>
        <taxon>Halobacteriaceae</taxon>
        <taxon>Halobacterium</taxon>
    </lineage>
</organism>
<dbReference type="AlphaFoldDB" id="A0A4D6GUB1"/>
<evidence type="ECO:0000256" key="1">
    <source>
        <dbReference type="SAM" id="Phobius"/>
    </source>
</evidence>
<reference evidence="2" key="3">
    <citation type="journal article" name="MicrobiologyOpen">
        <title>Whole-genome comparison between the type strain of Halobacterium salinarum (DSM 3754(T)) and the laboratory strains R1 and NRC-1.</title>
        <authorList>
            <person name="Pfeiffer F."/>
            <person name="Losensky G."/>
            <person name="Marchfelder A."/>
            <person name="Habermann B."/>
            <person name="Dyall-Smith M."/>
        </authorList>
    </citation>
    <scope>NUCLEOTIDE SEQUENCE</scope>
    <source>
        <strain evidence="2">91-R6</strain>
    </source>
</reference>
<feature type="transmembrane region" description="Helical" evidence="1">
    <location>
        <begin position="37"/>
        <end position="58"/>
    </location>
</feature>
<dbReference type="EMBL" id="CP038631">
    <property type="protein sequence ID" value="QCC45440.1"/>
    <property type="molecule type" value="Genomic_DNA"/>
</dbReference>
<feature type="transmembrane region" description="Helical" evidence="1">
    <location>
        <begin position="64"/>
        <end position="84"/>
    </location>
</feature>
<evidence type="ECO:0000313" key="3">
    <source>
        <dbReference type="EMBL" id="TYO81706.1"/>
    </source>
</evidence>
<reference evidence="2 4" key="1">
    <citation type="journal article" date="2019" name="Microbiol. Resour. Announc.">
        <title>The Genome Sequence of the Halobacterium salinarum Type Strain Is Closely Related to That of Laboratory Strains NRC-1 and R1.</title>
        <authorList>
            <person name="Pfeiffer F."/>
            <person name="Marchfelder A."/>
            <person name="Habermann B."/>
            <person name="Dyall-Smith M.L."/>
        </authorList>
    </citation>
    <scope>NUCLEOTIDE SEQUENCE [LARGE SCALE GENOMIC DNA]</scope>
    <source>
        <strain evidence="2">91-R6</strain>
        <strain evidence="4">ATCC 33171 / DSM 3754 / JCM 8978 / NBRC 102687 / NCIMB 764 / 91-R6</strain>
    </source>
</reference>